<keyword evidence="3" id="KW-1185">Reference proteome</keyword>
<feature type="region of interest" description="Disordered" evidence="1">
    <location>
        <begin position="75"/>
        <end position="129"/>
    </location>
</feature>
<feature type="compositionally biased region" description="Low complexity" evidence="1">
    <location>
        <begin position="96"/>
        <end position="107"/>
    </location>
</feature>
<evidence type="ECO:0000313" key="2">
    <source>
        <dbReference type="EMBL" id="CAH3152753.1"/>
    </source>
</evidence>
<dbReference type="EMBL" id="CALNXI010001040">
    <property type="protein sequence ID" value="CAH3152753.1"/>
    <property type="molecule type" value="Genomic_DNA"/>
</dbReference>
<evidence type="ECO:0000313" key="3">
    <source>
        <dbReference type="Proteomes" id="UP001159427"/>
    </source>
</evidence>
<feature type="compositionally biased region" description="Low complexity" evidence="1">
    <location>
        <begin position="118"/>
        <end position="129"/>
    </location>
</feature>
<comment type="caution">
    <text evidence="2">The sequence shown here is derived from an EMBL/GenBank/DDBJ whole genome shotgun (WGS) entry which is preliminary data.</text>
</comment>
<reference evidence="2 3" key="1">
    <citation type="submission" date="2022-05" db="EMBL/GenBank/DDBJ databases">
        <authorList>
            <consortium name="Genoscope - CEA"/>
            <person name="William W."/>
        </authorList>
    </citation>
    <scope>NUCLEOTIDE SEQUENCE [LARGE SCALE GENOMIC DNA]</scope>
</reference>
<feature type="non-terminal residue" evidence="2">
    <location>
        <position position="1"/>
    </location>
</feature>
<feature type="non-terminal residue" evidence="2">
    <location>
        <position position="129"/>
    </location>
</feature>
<gene>
    <name evidence="2" type="ORF">PEVE_00000858</name>
</gene>
<dbReference type="Proteomes" id="UP001159427">
    <property type="component" value="Unassembled WGS sequence"/>
</dbReference>
<accession>A0ABN8PXA0</accession>
<protein>
    <submittedName>
        <fullName evidence="2">Uncharacterized protein</fullName>
    </submittedName>
</protein>
<organism evidence="2 3">
    <name type="scientific">Porites evermanni</name>
    <dbReference type="NCBI Taxonomy" id="104178"/>
    <lineage>
        <taxon>Eukaryota</taxon>
        <taxon>Metazoa</taxon>
        <taxon>Cnidaria</taxon>
        <taxon>Anthozoa</taxon>
        <taxon>Hexacorallia</taxon>
        <taxon>Scleractinia</taxon>
        <taxon>Fungiina</taxon>
        <taxon>Poritidae</taxon>
        <taxon>Porites</taxon>
    </lineage>
</organism>
<proteinExistence type="predicted"/>
<name>A0ABN8PXA0_9CNID</name>
<evidence type="ECO:0000256" key="1">
    <source>
        <dbReference type="SAM" id="MobiDB-lite"/>
    </source>
</evidence>
<sequence length="129" mass="13184">TFKDSSLVARGLMTASTRTSATATATRSVRSPLAISTSIHTVTTTTSVLGTRAPSRSGGTSLVARGMVTAPIHASVNAIGTGRDQNSRVRSPPPVSTSTRTSATDTGTGRDRSNRARSPSPVSTSTHTS</sequence>